<accession>A0A8B7N513</accession>
<feature type="transmembrane region" description="Helical" evidence="6">
    <location>
        <begin position="552"/>
        <end position="576"/>
    </location>
</feature>
<dbReference type="KEGG" id="hazt:108666559"/>
<evidence type="ECO:0000256" key="6">
    <source>
        <dbReference type="SAM" id="Phobius"/>
    </source>
</evidence>
<evidence type="ECO:0000256" key="2">
    <source>
        <dbReference type="ARBA" id="ARBA00022692"/>
    </source>
</evidence>
<name>A0A8B7N513_HYAAZ</name>
<dbReference type="InterPro" id="IPR053231">
    <property type="entry name" value="GPCR_LN-TM7"/>
</dbReference>
<sequence>MTVRITNRSSMQHPIIYFSVIITLLNSCELSATAPKIVNDIVSQFHKDFNASRCAFSLQCLDRASDMKYMPRLPTLRDFLGTTQNHNISEDDSSSPAFEQRRLPCRCDQDCSLYGDCCVDGHQSSQVTPANEDRRSKTVFPATVSMENLSCRSLFPDDAYFPMKMIYMVDKCPSMDTSRIARHCEKDVSASEYRYLSDVPVVSARTRVVYANWFCAQCHGEMEVNKYNRSLLCNCNLESKRELRSMTYLPGELAWTSNRTASDKCLPGAKSKACVLAISYPVGVGRSCEKQVVDSCKDGWPVAADREFCASYRYFVQDALFTKVYKNPTCAKCNGVAKEAIQCLQPSVYSRFGDTRGLDVFLLSDLFSINEPCKSEDVYDFIFEECLEEKSTNMALAYSANIIFLVLLSISLIALVLHMVIFFILWKQRNLHTKNLFSMACSLFWAELLLVICPAACHDKIGCYVSTIIVYLCFLSAFFWMNVMSFDVCKTFRTTQIRSNSHRLYIKYATYAFGAPVVLASIAILVNEIAPESAMAPGFGVNGFWFSNQGGLRLFFCGPALLIFVANIVMLSVSIYDIFNHHKASRFAAMKKDKKDKLKKTGTDANVDENTMLNQSKSMNDASTLNQIQVKIKDGLDKIKIEKDRLILYLKLALIMGAPWIFAFFQEVSLFCKYAFNILNSLQGLFIFIAFDCKPKLIKEVCEKLGWHAISDSLFTTSSATNETSLSDKKETSALMKSGRIDPNTPEKSSEY</sequence>
<evidence type="ECO:0000256" key="1">
    <source>
        <dbReference type="ARBA" id="ARBA00004141"/>
    </source>
</evidence>
<dbReference type="PANTHER" id="PTHR45902:SF3">
    <property type="entry name" value="G-PROTEIN COUPLED RECEPTORS FAMILY 2 PROFILE 2 DOMAIN-CONTAINING PROTEIN"/>
    <property type="match status" value="1"/>
</dbReference>
<organism evidence="8 9">
    <name type="scientific">Hyalella azteca</name>
    <name type="common">Amphipod</name>
    <dbReference type="NCBI Taxonomy" id="294128"/>
    <lineage>
        <taxon>Eukaryota</taxon>
        <taxon>Metazoa</taxon>
        <taxon>Ecdysozoa</taxon>
        <taxon>Arthropoda</taxon>
        <taxon>Crustacea</taxon>
        <taxon>Multicrustacea</taxon>
        <taxon>Malacostraca</taxon>
        <taxon>Eumalacostraca</taxon>
        <taxon>Peracarida</taxon>
        <taxon>Amphipoda</taxon>
        <taxon>Senticaudata</taxon>
        <taxon>Talitrida</taxon>
        <taxon>Talitroidea</taxon>
        <taxon>Hyalellidae</taxon>
        <taxon>Hyalella</taxon>
    </lineage>
</organism>
<feature type="domain" description="G-protein coupled receptors family 2 profile 2" evidence="7">
    <location>
        <begin position="400"/>
        <end position="695"/>
    </location>
</feature>
<feature type="transmembrane region" description="Helical" evidence="6">
    <location>
        <begin position="437"/>
        <end position="458"/>
    </location>
</feature>
<feature type="region of interest" description="Disordered" evidence="5">
    <location>
        <begin position="721"/>
        <end position="752"/>
    </location>
</feature>
<dbReference type="PROSITE" id="PS50261">
    <property type="entry name" value="G_PROTEIN_RECEP_F2_4"/>
    <property type="match status" value="1"/>
</dbReference>
<gene>
    <name evidence="9" type="primary">LOC108666559</name>
</gene>
<evidence type="ECO:0000313" key="8">
    <source>
        <dbReference type="Proteomes" id="UP000694843"/>
    </source>
</evidence>
<dbReference type="AlphaFoldDB" id="A0A8B7N513"/>
<dbReference type="Pfam" id="PF00002">
    <property type="entry name" value="7tm_2"/>
    <property type="match status" value="1"/>
</dbReference>
<reference evidence="9" key="1">
    <citation type="submission" date="2025-08" db="UniProtKB">
        <authorList>
            <consortium name="RefSeq"/>
        </authorList>
    </citation>
    <scope>IDENTIFICATION</scope>
    <source>
        <tissue evidence="9">Whole organism</tissue>
    </source>
</reference>
<dbReference type="Proteomes" id="UP000694843">
    <property type="component" value="Unplaced"/>
</dbReference>
<dbReference type="GO" id="GO:0004930">
    <property type="term" value="F:G protein-coupled receptor activity"/>
    <property type="evidence" value="ECO:0007669"/>
    <property type="project" value="InterPro"/>
</dbReference>
<evidence type="ECO:0000256" key="5">
    <source>
        <dbReference type="SAM" id="MobiDB-lite"/>
    </source>
</evidence>
<keyword evidence="8" id="KW-1185">Reference proteome</keyword>
<feature type="transmembrane region" description="Helical" evidence="6">
    <location>
        <begin position="464"/>
        <end position="483"/>
    </location>
</feature>
<feature type="transmembrane region" description="Helical" evidence="6">
    <location>
        <begin position="671"/>
        <end position="691"/>
    </location>
</feature>
<comment type="subcellular location">
    <subcellularLocation>
        <location evidence="1">Membrane</location>
        <topology evidence="1">Multi-pass membrane protein</topology>
    </subcellularLocation>
</comment>
<feature type="transmembrane region" description="Helical" evidence="6">
    <location>
        <begin position="646"/>
        <end position="665"/>
    </location>
</feature>
<evidence type="ECO:0000259" key="7">
    <source>
        <dbReference type="PROSITE" id="PS50261"/>
    </source>
</evidence>
<dbReference type="RefSeq" id="XP_018008952.1">
    <property type="nucleotide sequence ID" value="XM_018153463.2"/>
</dbReference>
<evidence type="ECO:0000256" key="3">
    <source>
        <dbReference type="ARBA" id="ARBA00022989"/>
    </source>
</evidence>
<evidence type="ECO:0000313" key="9">
    <source>
        <dbReference type="RefSeq" id="XP_018008952.1"/>
    </source>
</evidence>
<keyword evidence="3 6" id="KW-1133">Transmembrane helix</keyword>
<protein>
    <submittedName>
        <fullName evidence="9">Uncharacterized protein LOC108666559</fullName>
    </submittedName>
</protein>
<dbReference type="InterPro" id="IPR017981">
    <property type="entry name" value="GPCR_2-like_7TM"/>
</dbReference>
<keyword evidence="4 6" id="KW-0472">Membrane</keyword>
<dbReference type="GO" id="GO:0016020">
    <property type="term" value="C:membrane"/>
    <property type="evidence" value="ECO:0007669"/>
    <property type="project" value="UniProtKB-SubCell"/>
</dbReference>
<feature type="transmembrane region" description="Helical" evidence="6">
    <location>
        <begin position="504"/>
        <end position="526"/>
    </location>
</feature>
<dbReference type="GeneID" id="108666559"/>
<feature type="transmembrane region" description="Helical" evidence="6">
    <location>
        <begin position="402"/>
        <end position="425"/>
    </location>
</feature>
<dbReference type="GO" id="GO:0007166">
    <property type="term" value="P:cell surface receptor signaling pathway"/>
    <property type="evidence" value="ECO:0007669"/>
    <property type="project" value="InterPro"/>
</dbReference>
<dbReference type="SUPFAM" id="SSF81321">
    <property type="entry name" value="Family A G protein-coupled receptor-like"/>
    <property type="match status" value="1"/>
</dbReference>
<keyword evidence="2 6" id="KW-0812">Transmembrane</keyword>
<dbReference type="PANTHER" id="PTHR45902">
    <property type="entry name" value="LATROPHILIN RECEPTOR-LIKE PROTEIN A"/>
    <property type="match status" value="1"/>
</dbReference>
<dbReference type="OrthoDB" id="6134459at2759"/>
<dbReference type="InterPro" id="IPR000832">
    <property type="entry name" value="GPCR_2_secretin-like"/>
</dbReference>
<proteinExistence type="predicted"/>
<evidence type="ECO:0000256" key="4">
    <source>
        <dbReference type="ARBA" id="ARBA00023136"/>
    </source>
</evidence>
<dbReference type="Gene3D" id="1.20.1070.10">
    <property type="entry name" value="Rhodopsin 7-helix transmembrane proteins"/>
    <property type="match status" value="1"/>
</dbReference>
<dbReference type="CDD" id="cd15039">
    <property type="entry name" value="7tmB3_Methuselah-like"/>
    <property type="match status" value="1"/>
</dbReference>